<comment type="similarity">
    <text evidence="2 8">Belongs to the diaminopimelate epimerase family.</text>
</comment>
<evidence type="ECO:0000256" key="4">
    <source>
        <dbReference type="ARBA" id="ARBA00022605"/>
    </source>
</evidence>
<dbReference type="NCBIfam" id="TIGR00652">
    <property type="entry name" value="DapF"/>
    <property type="match status" value="1"/>
</dbReference>
<dbReference type="SUPFAM" id="SSF54506">
    <property type="entry name" value="Diaminopimelate epimerase-like"/>
    <property type="match status" value="2"/>
</dbReference>
<dbReference type="Gene3D" id="3.10.310.10">
    <property type="entry name" value="Diaminopimelate Epimerase, Chain A, domain 1"/>
    <property type="match status" value="2"/>
</dbReference>
<feature type="binding site" evidence="8">
    <location>
        <position position="67"/>
    </location>
    <ligand>
        <name>substrate</name>
    </ligand>
</feature>
<evidence type="ECO:0000313" key="10">
    <source>
        <dbReference type="EMBL" id="RZS92632.1"/>
    </source>
</evidence>
<evidence type="ECO:0000256" key="9">
    <source>
        <dbReference type="PROSITE-ProRule" id="PRU10125"/>
    </source>
</evidence>
<dbReference type="PANTHER" id="PTHR31689:SF0">
    <property type="entry name" value="DIAMINOPIMELATE EPIMERASE"/>
    <property type="match status" value="1"/>
</dbReference>
<dbReference type="InterPro" id="IPR018510">
    <property type="entry name" value="DAP_epimerase_AS"/>
</dbReference>
<feature type="active site" description="Proton acceptor" evidence="8">
    <location>
        <position position="200"/>
    </location>
</feature>
<feature type="binding site" evidence="8">
    <location>
        <position position="172"/>
    </location>
    <ligand>
        <name>substrate</name>
    </ligand>
</feature>
<dbReference type="AlphaFoldDB" id="A0A4Q7P1W4"/>
<dbReference type="GO" id="GO:0005829">
    <property type="term" value="C:cytosol"/>
    <property type="evidence" value="ECO:0007669"/>
    <property type="project" value="TreeGrafter"/>
</dbReference>
<feature type="active site" evidence="9">
    <location>
        <position position="76"/>
    </location>
</feature>
<keyword evidence="6 8" id="KW-0413">Isomerase</keyword>
<dbReference type="GO" id="GO:0008837">
    <property type="term" value="F:diaminopimelate epimerase activity"/>
    <property type="evidence" value="ECO:0007669"/>
    <property type="project" value="UniProtKB-UniRule"/>
</dbReference>
<feature type="active site" description="Proton donor" evidence="8">
    <location>
        <position position="76"/>
    </location>
</feature>
<comment type="function">
    <text evidence="8">Catalyzes the stereoinversion of LL-2,6-diaminopimelate (L,L-DAP) to meso-diaminopimelate (meso-DAP), a precursor of L-lysine and an essential component of the bacterial peptidoglycan.</text>
</comment>
<dbReference type="EMBL" id="SGXE01000003">
    <property type="protein sequence ID" value="RZS92632.1"/>
    <property type="molecule type" value="Genomic_DNA"/>
</dbReference>
<protein>
    <recommendedName>
        <fullName evidence="3 8">Diaminopimelate epimerase</fullName>
        <shortName evidence="8">DAP epimerase</shortName>
        <ecNumber evidence="3 8">5.1.1.7</ecNumber>
    </recommendedName>
    <alternativeName>
        <fullName evidence="8">PLP-independent amino acid racemase</fullName>
    </alternativeName>
</protein>
<gene>
    <name evidence="8" type="primary">dapF</name>
    <name evidence="10" type="ORF">EV197_2770</name>
</gene>
<dbReference type="RefSeq" id="WP_130287304.1">
    <property type="nucleotide sequence ID" value="NZ_SGXE01000003.1"/>
</dbReference>
<evidence type="ECO:0000256" key="2">
    <source>
        <dbReference type="ARBA" id="ARBA00010219"/>
    </source>
</evidence>
<evidence type="ECO:0000256" key="3">
    <source>
        <dbReference type="ARBA" id="ARBA00013080"/>
    </source>
</evidence>
<keyword evidence="4 8" id="KW-0028">Amino-acid biosynthesis</keyword>
<comment type="pathway">
    <text evidence="1 8">Amino-acid biosynthesis; L-lysine biosynthesis via DAP pathway; DL-2,6-diaminopimelate from LL-2,6-diaminopimelate: step 1/1.</text>
</comment>
<sequence length="261" mass="28904">MVLPFYKYQGTGNDFVIIDNRQLVLSKNDTKLIKRLCDRKFGIGADGLMLLELPENDIDDFKMVYFNADGNESSMCGNGGRCLVAFAAKLGVIAHSAHFSAIDGRHYAEISNEVVRLQMQDVEEIKESDSHQFLNTGSPHHVALVENLTEYDVKTQGKKIRYGAPYYENGTNVNFVQQRDHAAFAVRTYERGVEDETLSCGTGVTAVALAMFSKGLTDSNQVMIETPGGELSVSFEKSETGFKNIFLTGPATFVFKGEIAW</sequence>
<reference evidence="10 11" key="1">
    <citation type="submission" date="2019-02" db="EMBL/GenBank/DDBJ databases">
        <title>Genomic Encyclopedia of Type Strains, Phase IV (KMG-IV): sequencing the most valuable type-strain genomes for metagenomic binning, comparative biology and taxonomic classification.</title>
        <authorList>
            <person name="Goeker M."/>
        </authorList>
    </citation>
    <scope>NUCLEOTIDE SEQUENCE [LARGE SCALE GENOMIC DNA]</scope>
    <source>
        <strain evidence="10 11">DSM 17196</strain>
    </source>
</reference>
<comment type="subcellular location">
    <subcellularLocation>
        <location evidence="8">Cytoplasm</location>
    </subcellularLocation>
</comment>
<feature type="binding site" evidence="8">
    <location>
        <begin position="190"/>
        <end position="191"/>
    </location>
    <ligand>
        <name>substrate</name>
    </ligand>
</feature>
<name>A0A4Q7P1W4_9FLAO</name>
<dbReference type="Pfam" id="PF01678">
    <property type="entry name" value="DAP_epimerase"/>
    <property type="match status" value="2"/>
</dbReference>
<keyword evidence="5 8" id="KW-0457">Lysine biosynthesis</keyword>
<evidence type="ECO:0000256" key="6">
    <source>
        <dbReference type="ARBA" id="ARBA00023235"/>
    </source>
</evidence>
<comment type="caution">
    <text evidence="10">The sequence shown here is derived from an EMBL/GenBank/DDBJ whole genome shotgun (WGS) entry which is preliminary data.</text>
</comment>
<accession>A0A4Q7P1W4</accession>
<feature type="site" description="Could be important to modulate the pK values of the two catalytic cysteine residues" evidence="8">
    <location>
        <position position="190"/>
    </location>
</feature>
<proteinExistence type="inferred from homology"/>
<feature type="binding site" evidence="8">
    <location>
        <begin position="201"/>
        <end position="202"/>
    </location>
    <ligand>
        <name>substrate</name>
    </ligand>
</feature>
<feature type="site" description="Could be important to modulate the pK values of the two catalytic cysteine residues" evidence="8">
    <location>
        <position position="140"/>
    </location>
</feature>
<feature type="binding site" evidence="8">
    <location>
        <position position="13"/>
    </location>
    <ligand>
        <name>substrate</name>
    </ligand>
</feature>
<dbReference type="InterPro" id="IPR001653">
    <property type="entry name" value="DAP_epimerase_DapF"/>
</dbReference>
<comment type="catalytic activity">
    <reaction evidence="7 8">
        <text>(2S,6S)-2,6-diaminopimelate = meso-2,6-diaminopimelate</text>
        <dbReference type="Rhea" id="RHEA:15393"/>
        <dbReference type="ChEBI" id="CHEBI:57609"/>
        <dbReference type="ChEBI" id="CHEBI:57791"/>
        <dbReference type="EC" id="5.1.1.7"/>
    </reaction>
</comment>
<comment type="subunit">
    <text evidence="8">Homodimer.</text>
</comment>
<dbReference type="PANTHER" id="PTHR31689">
    <property type="entry name" value="DIAMINOPIMELATE EPIMERASE, CHLOROPLASTIC"/>
    <property type="match status" value="1"/>
</dbReference>
<dbReference type="EC" id="5.1.1.7" evidence="3 8"/>
<comment type="caution">
    <text evidence="8">Lacks conserved residue(s) required for the propagation of feature annotation.</text>
</comment>
<dbReference type="HAMAP" id="MF_00197">
    <property type="entry name" value="DAP_epimerase"/>
    <property type="match status" value="1"/>
</dbReference>
<feature type="binding site" evidence="8">
    <location>
        <begin position="77"/>
        <end position="78"/>
    </location>
    <ligand>
        <name>substrate</name>
    </ligand>
</feature>
<keyword evidence="8" id="KW-0963">Cytoplasm</keyword>
<keyword evidence="11" id="KW-1185">Reference proteome</keyword>
<dbReference type="OrthoDB" id="9805408at2"/>
<dbReference type="PROSITE" id="PS01326">
    <property type="entry name" value="DAP_EPIMERASE"/>
    <property type="match status" value="1"/>
</dbReference>
<dbReference type="UniPathway" id="UPA00034">
    <property type="reaction ID" value="UER00025"/>
</dbReference>
<evidence type="ECO:0000256" key="7">
    <source>
        <dbReference type="ARBA" id="ARBA00051712"/>
    </source>
</evidence>
<evidence type="ECO:0000256" key="1">
    <source>
        <dbReference type="ARBA" id="ARBA00005196"/>
    </source>
</evidence>
<evidence type="ECO:0000256" key="8">
    <source>
        <dbReference type="HAMAP-Rule" id="MF_00197"/>
    </source>
</evidence>
<dbReference type="Proteomes" id="UP000292262">
    <property type="component" value="Unassembled WGS sequence"/>
</dbReference>
<organism evidence="10 11">
    <name type="scientific">Aquimarina brevivitae</name>
    <dbReference type="NCBI Taxonomy" id="323412"/>
    <lineage>
        <taxon>Bacteria</taxon>
        <taxon>Pseudomonadati</taxon>
        <taxon>Bacteroidota</taxon>
        <taxon>Flavobacteriia</taxon>
        <taxon>Flavobacteriales</taxon>
        <taxon>Flavobacteriaceae</taxon>
        <taxon>Aquimarina</taxon>
    </lineage>
</organism>
<evidence type="ECO:0000256" key="5">
    <source>
        <dbReference type="ARBA" id="ARBA00023154"/>
    </source>
</evidence>
<evidence type="ECO:0000313" key="11">
    <source>
        <dbReference type="Proteomes" id="UP000292262"/>
    </source>
</evidence>
<dbReference type="GO" id="GO:0009089">
    <property type="term" value="P:lysine biosynthetic process via diaminopimelate"/>
    <property type="evidence" value="ECO:0007669"/>
    <property type="project" value="UniProtKB-UniRule"/>
</dbReference>